<protein>
    <submittedName>
        <fullName evidence="1">Uncharacterized protein</fullName>
    </submittedName>
</protein>
<sequence length="53" mass="5282">MATIGPGTPPAPPISCAAGGLVKIVKEAHAALGLTPEGGLIQQTDFLLLKLFG</sequence>
<dbReference type="EnsemblProtists" id="EOD34704">
    <property type="protein sequence ID" value="EOD34704"/>
    <property type="gene ID" value="EMIHUDRAFT_252802"/>
</dbReference>
<proteinExistence type="predicted"/>
<dbReference type="AlphaFoldDB" id="A0A0D3KG19"/>
<evidence type="ECO:0000313" key="2">
    <source>
        <dbReference type="Proteomes" id="UP000013827"/>
    </source>
</evidence>
<keyword evidence="2" id="KW-1185">Reference proteome</keyword>
<reference evidence="1" key="2">
    <citation type="submission" date="2024-10" db="UniProtKB">
        <authorList>
            <consortium name="EnsemblProtists"/>
        </authorList>
    </citation>
    <scope>IDENTIFICATION</scope>
</reference>
<organism evidence="1 2">
    <name type="scientific">Emiliania huxleyi (strain CCMP1516)</name>
    <dbReference type="NCBI Taxonomy" id="280463"/>
    <lineage>
        <taxon>Eukaryota</taxon>
        <taxon>Haptista</taxon>
        <taxon>Haptophyta</taxon>
        <taxon>Prymnesiophyceae</taxon>
        <taxon>Isochrysidales</taxon>
        <taxon>Noelaerhabdaceae</taxon>
        <taxon>Emiliania</taxon>
    </lineage>
</organism>
<dbReference type="RefSeq" id="XP_005787133.1">
    <property type="nucleotide sequence ID" value="XM_005787076.1"/>
</dbReference>
<dbReference type="KEGG" id="ehx:EMIHUDRAFT_252802"/>
<dbReference type="GeneID" id="17279975"/>
<accession>A0A0D3KG19</accession>
<dbReference type="PaxDb" id="2903-EOD34704"/>
<dbReference type="HOGENOM" id="CLU_3072710_0_0_1"/>
<evidence type="ECO:0000313" key="1">
    <source>
        <dbReference type="EnsemblProtists" id="EOD34704"/>
    </source>
</evidence>
<dbReference type="Proteomes" id="UP000013827">
    <property type="component" value="Unassembled WGS sequence"/>
</dbReference>
<name>A0A0D3KG19_EMIH1</name>
<reference evidence="2" key="1">
    <citation type="journal article" date="2013" name="Nature">
        <title>Pan genome of the phytoplankton Emiliania underpins its global distribution.</title>
        <authorList>
            <person name="Read B.A."/>
            <person name="Kegel J."/>
            <person name="Klute M.J."/>
            <person name="Kuo A."/>
            <person name="Lefebvre S.C."/>
            <person name="Maumus F."/>
            <person name="Mayer C."/>
            <person name="Miller J."/>
            <person name="Monier A."/>
            <person name="Salamov A."/>
            <person name="Young J."/>
            <person name="Aguilar M."/>
            <person name="Claverie J.M."/>
            <person name="Frickenhaus S."/>
            <person name="Gonzalez K."/>
            <person name="Herman E.K."/>
            <person name="Lin Y.C."/>
            <person name="Napier J."/>
            <person name="Ogata H."/>
            <person name="Sarno A.F."/>
            <person name="Shmutz J."/>
            <person name="Schroeder D."/>
            <person name="de Vargas C."/>
            <person name="Verret F."/>
            <person name="von Dassow P."/>
            <person name="Valentin K."/>
            <person name="Van de Peer Y."/>
            <person name="Wheeler G."/>
            <person name="Dacks J.B."/>
            <person name="Delwiche C.F."/>
            <person name="Dyhrman S.T."/>
            <person name="Glockner G."/>
            <person name="John U."/>
            <person name="Richards T."/>
            <person name="Worden A.Z."/>
            <person name="Zhang X."/>
            <person name="Grigoriev I.V."/>
            <person name="Allen A.E."/>
            <person name="Bidle K."/>
            <person name="Borodovsky M."/>
            <person name="Bowler C."/>
            <person name="Brownlee C."/>
            <person name="Cock J.M."/>
            <person name="Elias M."/>
            <person name="Gladyshev V.N."/>
            <person name="Groth M."/>
            <person name="Guda C."/>
            <person name="Hadaegh A."/>
            <person name="Iglesias-Rodriguez M.D."/>
            <person name="Jenkins J."/>
            <person name="Jones B.M."/>
            <person name="Lawson T."/>
            <person name="Leese F."/>
            <person name="Lindquist E."/>
            <person name="Lobanov A."/>
            <person name="Lomsadze A."/>
            <person name="Malik S.B."/>
            <person name="Marsh M.E."/>
            <person name="Mackinder L."/>
            <person name="Mock T."/>
            <person name="Mueller-Roeber B."/>
            <person name="Pagarete A."/>
            <person name="Parker M."/>
            <person name="Probert I."/>
            <person name="Quesneville H."/>
            <person name="Raines C."/>
            <person name="Rensing S.A."/>
            <person name="Riano-Pachon D.M."/>
            <person name="Richier S."/>
            <person name="Rokitta S."/>
            <person name="Shiraiwa Y."/>
            <person name="Soanes D.M."/>
            <person name="van der Giezen M."/>
            <person name="Wahlund T.M."/>
            <person name="Williams B."/>
            <person name="Wilson W."/>
            <person name="Wolfe G."/>
            <person name="Wurch L.L."/>
        </authorList>
    </citation>
    <scope>NUCLEOTIDE SEQUENCE</scope>
</reference>